<evidence type="ECO:0000313" key="6">
    <source>
        <dbReference type="Proteomes" id="UP000528964"/>
    </source>
</evidence>
<dbReference type="InterPro" id="IPR011055">
    <property type="entry name" value="Dup_hybrid_motif"/>
</dbReference>
<name>A0A7W6D6Y0_9HYPH</name>
<organism evidence="5 6">
    <name type="scientific">Hansschlegelia beijingensis</name>
    <dbReference type="NCBI Taxonomy" id="1133344"/>
    <lineage>
        <taxon>Bacteria</taxon>
        <taxon>Pseudomonadati</taxon>
        <taxon>Pseudomonadota</taxon>
        <taxon>Alphaproteobacteria</taxon>
        <taxon>Hyphomicrobiales</taxon>
        <taxon>Methylopilaceae</taxon>
        <taxon>Hansschlegelia</taxon>
    </lineage>
</organism>
<dbReference type="Gene3D" id="3.10.350.10">
    <property type="entry name" value="LysM domain"/>
    <property type="match status" value="1"/>
</dbReference>
<dbReference type="Gene3D" id="2.70.70.10">
    <property type="entry name" value="Glucose Permease (Domain IIA)"/>
    <property type="match status" value="1"/>
</dbReference>
<dbReference type="Pfam" id="PF01476">
    <property type="entry name" value="LysM"/>
    <property type="match status" value="1"/>
</dbReference>
<dbReference type="InterPro" id="IPR018392">
    <property type="entry name" value="LysM"/>
</dbReference>
<keyword evidence="5" id="KW-0378">Hydrolase</keyword>
<dbReference type="InterPro" id="IPR050570">
    <property type="entry name" value="Cell_wall_metabolism_enzyme"/>
</dbReference>
<dbReference type="CDD" id="cd12797">
    <property type="entry name" value="M23_peptidase"/>
    <property type="match status" value="1"/>
</dbReference>
<feature type="compositionally biased region" description="Low complexity" evidence="2">
    <location>
        <begin position="233"/>
        <end position="263"/>
    </location>
</feature>
<feature type="domain" description="LysM" evidence="4">
    <location>
        <begin position="130"/>
        <end position="174"/>
    </location>
</feature>
<dbReference type="GO" id="GO:0004222">
    <property type="term" value="F:metalloendopeptidase activity"/>
    <property type="evidence" value="ECO:0007669"/>
    <property type="project" value="TreeGrafter"/>
</dbReference>
<keyword evidence="3" id="KW-0732">Signal</keyword>
<sequence length="411" mass="42061">MRNFVPCLRSRLLARAAVVALGAGALGACSSDTTRFGEDPFSNPFSTASAERRAPEPDYTSSVQAAPSSRVERAPLGAPPPAQARPMRGFENSGGYRQSSVDPRSTGALPPARSPEPRSGAVGWSSNGGTVVTLQRGESLHTLSQRYGVPATAIMQANNMRNANGLAPGQQIVIPSYSGQQVAAAPAPSPARVAAAPAPMTRPAPAPMRPAGPAQVANAAPNGEMKFVTGAQPKGAEPAAKPAPQQVAAAPVAKPAPAPVAEAKPADDNVKTAALKVDPAPAADSAPSFRWPVRGRVISAYGSKASGTTNDGINVAVPEGTDVKASDDGVVAYAGSELKGFGNLVLIRHSNGWVTAYAHNSALKVKRGDTVRRGQVIAKSGSTGNVSSPQLHFEVRKGATTVDPLQHLPNA</sequence>
<gene>
    <name evidence="5" type="ORF">GGR24_002974</name>
</gene>
<dbReference type="SUPFAM" id="SSF54106">
    <property type="entry name" value="LysM domain"/>
    <property type="match status" value="1"/>
</dbReference>
<accession>A0A7W6D6Y0</accession>
<dbReference type="PANTHER" id="PTHR21666">
    <property type="entry name" value="PEPTIDASE-RELATED"/>
    <property type="match status" value="1"/>
</dbReference>
<proteinExistence type="inferred from homology"/>
<dbReference type="PANTHER" id="PTHR21666:SF263">
    <property type="entry name" value="MUREIN HYDROLASE ACTIVATOR NLPD"/>
    <property type="match status" value="1"/>
</dbReference>
<reference evidence="5 6" key="1">
    <citation type="submission" date="2020-08" db="EMBL/GenBank/DDBJ databases">
        <title>Genomic Encyclopedia of Type Strains, Phase IV (KMG-IV): sequencing the most valuable type-strain genomes for metagenomic binning, comparative biology and taxonomic classification.</title>
        <authorList>
            <person name="Goeker M."/>
        </authorList>
    </citation>
    <scope>NUCLEOTIDE SEQUENCE [LARGE SCALE GENOMIC DNA]</scope>
    <source>
        <strain evidence="5 6">DSM 25481</strain>
    </source>
</reference>
<dbReference type="Proteomes" id="UP000528964">
    <property type="component" value="Unassembled WGS sequence"/>
</dbReference>
<feature type="region of interest" description="Disordered" evidence="2">
    <location>
        <begin position="233"/>
        <end position="268"/>
    </location>
</feature>
<dbReference type="EMBL" id="JACIDR010000005">
    <property type="protein sequence ID" value="MBB3974293.1"/>
    <property type="molecule type" value="Genomic_DNA"/>
</dbReference>
<dbReference type="SMART" id="SM00257">
    <property type="entry name" value="LysM"/>
    <property type="match status" value="1"/>
</dbReference>
<evidence type="ECO:0000256" key="1">
    <source>
        <dbReference type="ARBA" id="ARBA00038420"/>
    </source>
</evidence>
<evidence type="ECO:0000259" key="4">
    <source>
        <dbReference type="PROSITE" id="PS51782"/>
    </source>
</evidence>
<evidence type="ECO:0000313" key="5">
    <source>
        <dbReference type="EMBL" id="MBB3974293.1"/>
    </source>
</evidence>
<dbReference type="AlphaFoldDB" id="A0A7W6D6Y0"/>
<protein>
    <submittedName>
        <fullName evidence="5">Murein DD-endopeptidase MepM/ murein hydrolase activator NlpD</fullName>
    </submittedName>
</protein>
<dbReference type="PROSITE" id="PS51782">
    <property type="entry name" value="LYSM"/>
    <property type="match status" value="1"/>
</dbReference>
<dbReference type="CDD" id="cd00118">
    <property type="entry name" value="LysM"/>
    <property type="match status" value="1"/>
</dbReference>
<dbReference type="SUPFAM" id="SSF51261">
    <property type="entry name" value="Duplicated hybrid motif"/>
    <property type="match status" value="1"/>
</dbReference>
<comment type="caution">
    <text evidence="5">The sequence shown here is derived from an EMBL/GenBank/DDBJ whole genome shotgun (WGS) entry which is preliminary data.</text>
</comment>
<evidence type="ECO:0000256" key="3">
    <source>
        <dbReference type="SAM" id="SignalP"/>
    </source>
</evidence>
<dbReference type="InterPro" id="IPR036779">
    <property type="entry name" value="LysM_dom_sf"/>
</dbReference>
<dbReference type="RefSeq" id="WP_183396140.1">
    <property type="nucleotide sequence ID" value="NZ_JACIDR010000005.1"/>
</dbReference>
<dbReference type="Pfam" id="PF01551">
    <property type="entry name" value="Peptidase_M23"/>
    <property type="match status" value="1"/>
</dbReference>
<keyword evidence="6" id="KW-1185">Reference proteome</keyword>
<dbReference type="PROSITE" id="PS51257">
    <property type="entry name" value="PROKAR_LIPOPROTEIN"/>
    <property type="match status" value="1"/>
</dbReference>
<comment type="similarity">
    <text evidence="1">Belongs to the E.coli NlpD/Haemophilus LppB family.</text>
</comment>
<evidence type="ECO:0000256" key="2">
    <source>
        <dbReference type="SAM" id="MobiDB-lite"/>
    </source>
</evidence>
<feature type="region of interest" description="Disordered" evidence="2">
    <location>
        <begin position="32"/>
        <end position="127"/>
    </location>
</feature>
<feature type="signal peptide" evidence="3">
    <location>
        <begin position="1"/>
        <end position="30"/>
    </location>
</feature>
<feature type="chain" id="PRO_5031385095" evidence="3">
    <location>
        <begin position="31"/>
        <end position="411"/>
    </location>
</feature>
<dbReference type="InterPro" id="IPR016047">
    <property type="entry name" value="M23ase_b-sheet_dom"/>
</dbReference>